<dbReference type="InterPro" id="IPR011990">
    <property type="entry name" value="TPR-like_helical_dom_sf"/>
</dbReference>
<comment type="caution">
    <text evidence="4">The sequence shown here is derived from an EMBL/GenBank/DDBJ whole genome shotgun (WGS) entry which is preliminary data.</text>
</comment>
<proteinExistence type="predicted"/>
<dbReference type="AlphaFoldDB" id="A0A3P3VVB3"/>
<protein>
    <submittedName>
        <fullName evidence="4">Tetratricopeptide repeat protein</fullName>
    </submittedName>
</protein>
<evidence type="ECO:0000256" key="1">
    <source>
        <dbReference type="ARBA" id="ARBA00022737"/>
    </source>
</evidence>
<sequence length="189" mass="21331">MSDSPIILGYDPETLRERIDPDAAAARYGEIERFRSLTALNERVALLRLLGRYDEAYDCAQAACRQSRFTGSREDSLAARVRRAQVEQYRGNLDIALQELTNCVDEAVAHEWGELAGFALQHRGKVLFDLERYEDALADFERALKYREAEGIPADQTNSTRFAIKVVRARIEGAAQPDEHEEPITSIDA</sequence>
<dbReference type="Pfam" id="PF07719">
    <property type="entry name" value="TPR_2"/>
    <property type="match status" value="1"/>
</dbReference>
<evidence type="ECO:0000256" key="2">
    <source>
        <dbReference type="ARBA" id="ARBA00022803"/>
    </source>
</evidence>
<feature type="repeat" description="TPR" evidence="3">
    <location>
        <begin position="117"/>
        <end position="150"/>
    </location>
</feature>
<organism evidence="4 5">
    <name type="scientific">Gulosibacter macacae</name>
    <dbReference type="NCBI Taxonomy" id="2488791"/>
    <lineage>
        <taxon>Bacteria</taxon>
        <taxon>Bacillati</taxon>
        <taxon>Actinomycetota</taxon>
        <taxon>Actinomycetes</taxon>
        <taxon>Micrococcales</taxon>
        <taxon>Microbacteriaceae</taxon>
        <taxon>Gulosibacter</taxon>
    </lineage>
</organism>
<keyword evidence="1" id="KW-0677">Repeat</keyword>
<gene>
    <name evidence="4" type="ORF">EG850_06920</name>
</gene>
<evidence type="ECO:0000313" key="4">
    <source>
        <dbReference type="EMBL" id="RRJ86745.1"/>
    </source>
</evidence>
<keyword evidence="5" id="KW-1185">Reference proteome</keyword>
<dbReference type="SUPFAM" id="SSF48452">
    <property type="entry name" value="TPR-like"/>
    <property type="match status" value="1"/>
</dbReference>
<evidence type="ECO:0000313" key="5">
    <source>
        <dbReference type="Proteomes" id="UP000274391"/>
    </source>
</evidence>
<dbReference type="InterPro" id="IPR013105">
    <property type="entry name" value="TPR_2"/>
</dbReference>
<dbReference type="SMART" id="SM00028">
    <property type="entry name" value="TPR"/>
    <property type="match status" value="2"/>
</dbReference>
<reference evidence="4 5" key="1">
    <citation type="submission" date="2018-11" db="EMBL/GenBank/DDBJ databases">
        <title>YIM 102482-1 draft genome.</title>
        <authorList>
            <person name="Li G."/>
            <person name="Jiang Y."/>
        </authorList>
    </citation>
    <scope>NUCLEOTIDE SEQUENCE [LARGE SCALE GENOMIC DNA]</scope>
    <source>
        <strain evidence="4 5">YIM 102482-1</strain>
    </source>
</reference>
<dbReference type="RefSeq" id="WP_124971894.1">
    <property type="nucleotide sequence ID" value="NZ_RQVS01000007.1"/>
</dbReference>
<accession>A0A3P3VVB3</accession>
<keyword evidence="2 3" id="KW-0802">TPR repeat</keyword>
<dbReference type="PROSITE" id="PS50005">
    <property type="entry name" value="TPR"/>
    <property type="match status" value="1"/>
</dbReference>
<dbReference type="Gene3D" id="1.25.40.10">
    <property type="entry name" value="Tetratricopeptide repeat domain"/>
    <property type="match status" value="1"/>
</dbReference>
<dbReference type="Proteomes" id="UP000274391">
    <property type="component" value="Unassembled WGS sequence"/>
</dbReference>
<dbReference type="InterPro" id="IPR019734">
    <property type="entry name" value="TPR_rpt"/>
</dbReference>
<dbReference type="EMBL" id="RQVS01000007">
    <property type="protein sequence ID" value="RRJ86745.1"/>
    <property type="molecule type" value="Genomic_DNA"/>
</dbReference>
<name>A0A3P3VVB3_9MICO</name>
<dbReference type="OrthoDB" id="4793449at2"/>
<evidence type="ECO:0000256" key="3">
    <source>
        <dbReference type="PROSITE-ProRule" id="PRU00339"/>
    </source>
</evidence>